<dbReference type="GO" id="GO:0008836">
    <property type="term" value="F:diaminopimelate decarboxylase activity"/>
    <property type="evidence" value="ECO:0007669"/>
    <property type="project" value="UniProtKB-EC"/>
</dbReference>
<dbReference type="PRINTS" id="PR01179">
    <property type="entry name" value="ODADCRBXLASE"/>
</dbReference>
<dbReference type="Proteomes" id="UP000539313">
    <property type="component" value="Unassembled WGS sequence"/>
</dbReference>
<proteinExistence type="inferred from homology"/>
<evidence type="ECO:0000313" key="8">
    <source>
        <dbReference type="Proteomes" id="UP000539313"/>
    </source>
</evidence>
<evidence type="ECO:0000256" key="3">
    <source>
        <dbReference type="PIRSR" id="PIRSR600183-50"/>
    </source>
</evidence>
<evidence type="ECO:0000256" key="1">
    <source>
        <dbReference type="ARBA" id="ARBA00001933"/>
    </source>
</evidence>
<keyword evidence="8" id="KW-1185">Reference proteome</keyword>
<dbReference type="Gene3D" id="3.20.20.10">
    <property type="entry name" value="Alanine racemase"/>
    <property type="match status" value="1"/>
</dbReference>
<feature type="modified residue" description="N6-(pyridoxal phosphate)lysine" evidence="3">
    <location>
        <position position="51"/>
    </location>
</feature>
<dbReference type="Pfam" id="PF00278">
    <property type="entry name" value="Orn_DAP_Arg_deC"/>
    <property type="match status" value="1"/>
</dbReference>
<dbReference type="GO" id="GO:0006596">
    <property type="term" value="P:polyamine biosynthetic process"/>
    <property type="evidence" value="ECO:0007669"/>
    <property type="project" value="InterPro"/>
</dbReference>
<dbReference type="RefSeq" id="WP_182704086.1">
    <property type="nucleotide sequence ID" value="NZ_JACJII010000001.1"/>
</dbReference>
<evidence type="ECO:0000259" key="6">
    <source>
        <dbReference type="Pfam" id="PF02784"/>
    </source>
</evidence>
<protein>
    <submittedName>
        <fullName evidence="7">Diaminopimelate decarboxylase</fullName>
        <ecNumber evidence="7">4.1.1.20</ecNumber>
    </submittedName>
</protein>
<feature type="domain" description="Orn/DAP/Arg decarboxylase 2 N-terminal" evidence="6">
    <location>
        <begin position="28"/>
        <end position="260"/>
    </location>
</feature>
<dbReference type="GO" id="GO:0009089">
    <property type="term" value="P:lysine biosynthetic process via diaminopimelate"/>
    <property type="evidence" value="ECO:0007669"/>
    <property type="project" value="TreeGrafter"/>
</dbReference>
<dbReference type="SUPFAM" id="SSF51419">
    <property type="entry name" value="PLP-binding barrel"/>
    <property type="match status" value="1"/>
</dbReference>
<feature type="domain" description="Orn/DAP/Arg decarboxylase 2 C-terminal" evidence="5">
    <location>
        <begin position="22"/>
        <end position="355"/>
    </location>
</feature>
<dbReference type="InterPro" id="IPR009006">
    <property type="entry name" value="Ala_racemase/Decarboxylase_C"/>
</dbReference>
<dbReference type="InterPro" id="IPR029066">
    <property type="entry name" value="PLP-binding_barrel"/>
</dbReference>
<dbReference type="PANTHER" id="PTHR43727">
    <property type="entry name" value="DIAMINOPIMELATE DECARBOXYLASE"/>
    <property type="match status" value="1"/>
</dbReference>
<accession>A0A7W3MU42</accession>
<dbReference type="InterPro" id="IPR002433">
    <property type="entry name" value="Orn_de-COase"/>
</dbReference>
<dbReference type="EMBL" id="JACJII010000001">
    <property type="protein sequence ID" value="MBA9001909.1"/>
    <property type="molecule type" value="Genomic_DNA"/>
</dbReference>
<organism evidence="7 8">
    <name type="scientific">Thermomonospora cellulosilytica</name>
    <dbReference type="NCBI Taxonomy" id="1411118"/>
    <lineage>
        <taxon>Bacteria</taxon>
        <taxon>Bacillati</taxon>
        <taxon>Actinomycetota</taxon>
        <taxon>Actinomycetes</taxon>
        <taxon>Streptosporangiales</taxon>
        <taxon>Thermomonosporaceae</taxon>
        <taxon>Thermomonospora</taxon>
    </lineage>
</organism>
<comment type="caution">
    <text evidence="7">The sequence shown here is derived from an EMBL/GenBank/DDBJ whole genome shotgun (WGS) entry which is preliminary data.</text>
</comment>
<reference evidence="7 8" key="1">
    <citation type="submission" date="2020-08" db="EMBL/GenBank/DDBJ databases">
        <title>Sequencing the genomes of 1000 actinobacteria strains.</title>
        <authorList>
            <person name="Klenk H.-P."/>
        </authorList>
    </citation>
    <scope>NUCLEOTIDE SEQUENCE [LARGE SCALE GENOMIC DNA]</scope>
    <source>
        <strain evidence="7 8">DSM 45823</strain>
    </source>
</reference>
<dbReference type="EC" id="4.1.1.20" evidence="7"/>
<keyword evidence="2 3" id="KW-0663">Pyridoxal phosphate</keyword>
<evidence type="ECO:0000256" key="4">
    <source>
        <dbReference type="RuleBase" id="RU003737"/>
    </source>
</evidence>
<evidence type="ECO:0000256" key="2">
    <source>
        <dbReference type="ARBA" id="ARBA00022898"/>
    </source>
</evidence>
<comment type="similarity">
    <text evidence="4">Belongs to the Orn/Lys/Arg decarboxylase class-II family.</text>
</comment>
<comment type="cofactor">
    <cofactor evidence="1 3">
        <name>pyridoxal 5'-phosphate</name>
        <dbReference type="ChEBI" id="CHEBI:597326"/>
    </cofactor>
</comment>
<dbReference type="Pfam" id="PF02784">
    <property type="entry name" value="Orn_Arg_deC_N"/>
    <property type="match status" value="1"/>
</dbReference>
<dbReference type="Gene3D" id="2.40.37.10">
    <property type="entry name" value="Lyase, Ornithine Decarboxylase, Chain A, domain 1"/>
    <property type="match status" value="1"/>
</dbReference>
<name>A0A7W3MU42_9ACTN</name>
<feature type="active site" description="Proton donor" evidence="3">
    <location>
        <position position="328"/>
    </location>
</feature>
<evidence type="ECO:0000259" key="5">
    <source>
        <dbReference type="Pfam" id="PF00278"/>
    </source>
</evidence>
<dbReference type="PANTHER" id="PTHR43727:SF2">
    <property type="entry name" value="GROUP IV DECARBOXYLASE"/>
    <property type="match status" value="1"/>
</dbReference>
<sequence>MLTEAVRRRAEELAAEEKLPAYVYDLAALREHVAGIRDALRDGPELFYAAKANPDPLILATLAPYVAGVEVASGGELAHVREVLPDTRTAFGGPGKTDAELEQAVAEAERIHIESPYELERLAALRREADVLLRVNLAGERRGAALAMSGPFGMDPETIEQCRGILARAPWIRLRGVHAHLASGLDADAMVRQSAEILDWARAWLQDTGCADAPEFNLGGGMAVDYGDPGNRFDWARYGREIAALARPDETLRIEPGRAISVYAGWYVTQVLDVKKAHGHCYAVLRGGTQHIRTPVTKNHDQPFTLIPQGRTGPQATNTPVTLVGQLCTPKDVFARQVPVDHIAVGDVVAFSMAGAYAWNISHYDFLMHPPPGFHYLDL</sequence>
<gene>
    <name evidence="7" type="ORF">HNR21_000791</name>
</gene>
<dbReference type="InterPro" id="IPR000183">
    <property type="entry name" value="Orn/DAP/Arg_de-COase"/>
</dbReference>
<evidence type="ECO:0000313" key="7">
    <source>
        <dbReference type="EMBL" id="MBA9001909.1"/>
    </source>
</evidence>
<dbReference type="InterPro" id="IPR022644">
    <property type="entry name" value="De-COase2_N"/>
</dbReference>
<dbReference type="InterPro" id="IPR022643">
    <property type="entry name" value="De-COase2_C"/>
</dbReference>
<dbReference type="PRINTS" id="PR01182">
    <property type="entry name" value="ORNDCRBXLASE"/>
</dbReference>
<dbReference type="AlphaFoldDB" id="A0A7W3MU42"/>
<keyword evidence="7" id="KW-0456">Lyase</keyword>
<dbReference type="SUPFAM" id="SSF50621">
    <property type="entry name" value="Alanine racemase C-terminal domain-like"/>
    <property type="match status" value="1"/>
</dbReference>